<dbReference type="PROSITE" id="PS50005">
    <property type="entry name" value="TPR"/>
    <property type="match status" value="1"/>
</dbReference>
<dbReference type="Gene3D" id="1.25.40.10">
    <property type="entry name" value="Tetratricopeptide repeat domain"/>
    <property type="match status" value="1"/>
</dbReference>
<dbReference type="InterPro" id="IPR019734">
    <property type="entry name" value="TPR_rpt"/>
</dbReference>
<dbReference type="Pfam" id="PF13181">
    <property type="entry name" value="TPR_8"/>
    <property type="match status" value="2"/>
</dbReference>
<reference evidence="4" key="1">
    <citation type="submission" date="2010-06" db="EMBL/GenBank/DDBJ databases">
        <authorList>
            <person name="Jiang H."/>
            <person name="Abraham K."/>
            <person name="Ali S."/>
            <person name="Alsbrooks S.L."/>
            <person name="Anim B.N."/>
            <person name="Anosike U.S."/>
            <person name="Attaway T."/>
            <person name="Bandaranaike D.P."/>
            <person name="Battles P.K."/>
            <person name="Bell S.N."/>
            <person name="Bell A.V."/>
            <person name="Beltran B."/>
            <person name="Bickham C."/>
            <person name="Bustamante Y."/>
            <person name="Caleb T."/>
            <person name="Canada A."/>
            <person name="Cardenas V."/>
            <person name="Carter K."/>
            <person name="Chacko J."/>
            <person name="Chandrabose M.N."/>
            <person name="Chavez D."/>
            <person name="Chavez A."/>
            <person name="Chen L."/>
            <person name="Chu H.-S."/>
            <person name="Claassen K.J."/>
            <person name="Cockrell R."/>
            <person name="Collins M."/>
            <person name="Cooper J.A."/>
            <person name="Cree A."/>
            <person name="Curry S.M."/>
            <person name="Da Y."/>
            <person name="Dao M.D."/>
            <person name="Das B."/>
            <person name="Davila M.-L."/>
            <person name="Davy-Carroll L."/>
            <person name="Denson S."/>
            <person name="Dinh H."/>
            <person name="Ebong V.E."/>
            <person name="Edwards J.R."/>
            <person name="Egan A."/>
            <person name="El-Daye J."/>
            <person name="Escobedo L."/>
            <person name="Fernandez S."/>
            <person name="Fernando P.R."/>
            <person name="Flagg N."/>
            <person name="Forbes L.D."/>
            <person name="Fowler R.G."/>
            <person name="Fu Q."/>
            <person name="Gabisi R.A."/>
            <person name="Ganer J."/>
            <person name="Garbino Pronczuk A."/>
            <person name="Garcia R.M."/>
            <person name="Garner T."/>
            <person name="Garrett T.E."/>
            <person name="Gonzalez D.A."/>
            <person name="Hamid H."/>
            <person name="Hawkins E.S."/>
            <person name="Hirani K."/>
            <person name="Hogues M.E."/>
            <person name="Hollins B."/>
            <person name="Hsiao C.-H."/>
            <person name="Jabil R."/>
            <person name="James M.L."/>
            <person name="Jhangiani S.N."/>
            <person name="Johnson B."/>
            <person name="Johnson Q."/>
            <person name="Joshi V."/>
            <person name="Kalu J.B."/>
            <person name="Kam C."/>
            <person name="Kashfia A."/>
            <person name="Keebler J."/>
            <person name="Kisamo H."/>
            <person name="Kovar C.L."/>
            <person name="Lago L.A."/>
            <person name="Lai C.-Y."/>
            <person name="Laidlaw J."/>
            <person name="Lara F."/>
            <person name="Le T.-K."/>
            <person name="Lee S.L."/>
            <person name="Legall F.H."/>
            <person name="Lemon S.J."/>
            <person name="Lewis L.R."/>
            <person name="Li B."/>
            <person name="Liu Y."/>
            <person name="Liu Y.-S."/>
            <person name="Lopez J."/>
            <person name="Lozado R.J."/>
            <person name="Lu J."/>
            <person name="Madu R.C."/>
            <person name="Maheshwari M."/>
            <person name="Maheshwari R."/>
            <person name="Malloy K."/>
            <person name="Martinez E."/>
            <person name="Mathew T."/>
            <person name="Mercado I.C."/>
            <person name="Mercado C."/>
            <person name="Meyer B."/>
            <person name="Montgomery K."/>
            <person name="Morgan M.B."/>
            <person name="Munidasa M."/>
            <person name="Nazareth L.V."/>
            <person name="Nelson J."/>
            <person name="Ng B.M."/>
            <person name="Nguyen N.B."/>
            <person name="Nguyen P.Q."/>
            <person name="Nguyen T."/>
            <person name="Obregon M."/>
            <person name="Okwuonu G.O."/>
            <person name="Onwere C.G."/>
            <person name="Orozco G."/>
            <person name="Parra A."/>
            <person name="Patel S."/>
            <person name="Patil S."/>
            <person name="Perez A."/>
            <person name="Perez Y."/>
            <person name="Pham C."/>
            <person name="Primus E.L."/>
            <person name="Pu L.-L."/>
            <person name="Puazo M."/>
            <person name="Qin X."/>
            <person name="Quiroz J.B."/>
            <person name="Reese J."/>
            <person name="Richards S."/>
            <person name="Rives C.M."/>
            <person name="Robberts R."/>
            <person name="Ruiz S.J."/>
            <person name="Ruiz M.J."/>
            <person name="Santibanez J."/>
            <person name="Schneider B.W."/>
            <person name="Sisson I."/>
            <person name="Smith M."/>
            <person name="Sodergren E."/>
            <person name="Song X.-Z."/>
            <person name="Song B.B."/>
            <person name="Summersgill H."/>
            <person name="Thelus R."/>
            <person name="Thornton R.D."/>
            <person name="Trejos Z.Y."/>
            <person name="Usmani K."/>
            <person name="Vattathil S."/>
            <person name="Villasana D."/>
            <person name="Walker D.L."/>
            <person name="Wang S."/>
            <person name="Wang K."/>
            <person name="White C.S."/>
            <person name="Williams A.C."/>
            <person name="Williamson J."/>
            <person name="Wilson K."/>
            <person name="Woghiren I.O."/>
            <person name="Woodworth J.R."/>
            <person name="Worley K.C."/>
            <person name="Wright R.A."/>
            <person name="Wu W."/>
            <person name="Young L."/>
            <person name="Zhang L."/>
            <person name="Zhang J."/>
            <person name="Zhu Y."/>
            <person name="Muzny D.M."/>
            <person name="Weinstock G."/>
            <person name="Gibbs R.A."/>
        </authorList>
    </citation>
    <scope>NUCLEOTIDE SEQUENCE [LARGE SCALE GENOMIC DNA]</scope>
    <source>
        <strain evidence="4">LSR1</strain>
    </source>
</reference>
<dbReference type="Pfam" id="PF04969">
    <property type="entry name" value="CS"/>
    <property type="match status" value="1"/>
</dbReference>
<dbReference type="InterPro" id="IPR007052">
    <property type="entry name" value="CS_dom"/>
</dbReference>
<dbReference type="SUPFAM" id="SSF48452">
    <property type="entry name" value="TPR-like"/>
    <property type="match status" value="1"/>
</dbReference>
<keyword evidence="1" id="KW-0802">TPR repeat</keyword>
<evidence type="ECO:0000259" key="2">
    <source>
        <dbReference type="PROSITE" id="PS51203"/>
    </source>
</evidence>
<dbReference type="PANTHER" id="PTHR46492">
    <property type="entry name" value="DYNEIN ASSEMBLY FACTOR 4, AXONEMAL"/>
    <property type="match status" value="1"/>
</dbReference>
<dbReference type="SMART" id="SM00028">
    <property type="entry name" value="TPR"/>
    <property type="match status" value="3"/>
</dbReference>
<evidence type="ECO:0000256" key="1">
    <source>
        <dbReference type="PROSITE-ProRule" id="PRU00339"/>
    </source>
</evidence>
<accession>A0A8R2B427</accession>
<dbReference type="InterPro" id="IPR008978">
    <property type="entry name" value="HSP20-like_chaperone"/>
</dbReference>
<dbReference type="KEGG" id="api:100166145"/>
<feature type="repeat" description="TPR" evidence="1">
    <location>
        <begin position="338"/>
        <end position="371"/>
    </location>
</feature>
<dbReference type="GO" id="GO:0036158">
    <property type="term" value="P:outer dynein arm assembly"/>
    <property type="evidence" value="ECO:0007669"/>
    <property type="project" value="TreeGrafter"/>
</dbReference>
<dbReference type="Gene3D" id="2.60.40.790">
    <property type="match status" value="1"/>
</dbReference>
<dbReference type="RefSeq" id="XP_008180797.1">
    <property type="nucleotide sequence ID" value="XM_008182575.2"/>
</dbReference>
<dbReference type="SUPFAM" id="SSF49764">
    <property type="entry name" value="HSP20-like chaperones"/>
    <property type="match status" value="1"/>
</dbReference>
<dbReference type="Proteomes" id="UP000007819">
    <property type="component" value="Chromosome A1"/>
</dbReference>
<evidence type="ECO:0000313" key="3">
    <source>
        <dbReference type="EnsemblMetazoa" id="XP_008180797.1"/>
    </source>
</evidence>
<dbReference type="PANTHER" id="PTHR46492:SF1">
    <property type="entry name" value="DYNEIN AXONEMAL ASSEMBLY FACTOR 4"/>
    <property type="match status" value="1"/>
</dbReference>
<protein>
    <recommendedName>
        <fullName evidence="2">CS domain-containing protein</fullName>
    </recommendedName>
</protein>
<feature type="domain" description="CS" evidence="2">
    <location>
        <begin position="3"/>
        <end position="87"/>
    </location>
</feature>
<dbReference type="InterPro" id="IPR052004">
    <property type="entry name" value="Dynein_assembly_factor_4"/>
</dbReference>
<dbReference type="EnsemblMetazoa" id="XM_008182575.3">
    <property type="protein sequence ID" value="XP_008180797.1"/>
    <property type="gene ID" value="LOC100166145"/>
</dbReference>
<dbReference type="InterPro" id="IPR011990">
    <property type="entry name" value="TPR-like_helical_dom_sf"/>
</dbReference>
<evidence type="ECO:0000313" key="4">
    <source>
        <dbReference type="Proteomes" id="UP000007819"/>
    </source>
</evidence>
<reference evidence="3" key="2">
    <citation type="submission" date="2022-06" db="UniProtKB">
        <authorList>
            <consortium name="EnsemblMetazoa"/>
        </authorList>
    </citation>
    <scope>IDENTIFICATION</scope>
</reference>
<dbReference type="AlphaFoldDB" id="A0A8R2B427"/>
<dbReference type="GeneID" id="100166145"/>
<proteinExistence type="predicted"/>
<keyword evidence="4" id="KW-1185">Reference proteome</keyword>
<organism evidence="3 4">
    <name type="scientific">Acyrthosiphon pisum</name>
    <name type="common">Pea aphid</name>
    <dbReference type="NCBI Taxonomy" id="7029"/>
    <lineage>
        <taxon>Eukaryota</taxon>
        <taxon>Metazoa</taxon>
        <taxon>Ecdysozoa</taxon>
        <taxon>Arthropoda</taxon>
        <taxon>Hexapoda</taxon>
        <taxon>Insecta</taxon>
        <taxon>Pterygota</taxon>
        <taxon>Neoptera</taxon>
        <taxon>Paraneoptera</taxon>
        <taxon>Hemiptera</taxon>
        <taxon>Sternorrhyncha</taxon>
        <taxon>Aphidomorpha</taxon>
        <taxon>Aphidoidea</taxon>
        <taxon>Aphididae</taxon>
        <taxon>Macrosiphini</taxon>
        <taxon>Acyrthosiphon</taxon>
    </lineage>
</organism>
<dbReference type="OrthoDB" id="348005at2759"/>
<dbReference type="GO" id="GO:0003341">
    <property type="term" value="P:cilium movement"/>
    <property type="evidence" value="ECO:0007669"/>
    <property type="project" value="TreeGrafter"/>
</dbReference>
<dbReference type="GO" id="GO:0036159">
    <property type="term" value="P:inner dynein arm assembly"/>
    <property type="evidence" value="ECO:0007669"/>
    <property type="project" value="TreeGrafter"/>
</dbReference>
<name>A0A8R2B427_ACYPI</name>
<sequence>MPIIVKDFSWWQTECKLFIQIQIPHISQKNADILTSNKYLKISCLPHIFEAILWDEINEECSKCTFDNGCVLFELQKKNCVHWECLTLKKSKEELKKLKCEILNNIIEERQNKSQHKTVVKTERDRLAVKEQINFENKEHQLIQSIRDEEKEKVLKELSTWKSKTEIIYDKRINEKNNKDIFSTDQPIKIYEIENTPTEYIDQLPSPRTFKTIEINFTPRHFTTPSRESTKADEQEWLQKQTAARRAAGFVEEDLRPEEHDPEWCLQKGNTFMTELNYIGAVSAYSHGIKLSPKMAVLYLNRSKAHIQIKNYHKAVEDATTALELMVPVVDGNVGWRAEAYYNRGRALVELNTAHLAVDELRLALTLAPDQANVYGPELQRAMDLAPAHERELNKSRELDLSNAPTVWCK</sequence>
<dbReference type="PROSITE" id="PS51203">
    <property type="entry name" value="CS"/>
    <property type="match status" value="1"/>
</dbReference>